<dbReference type="AlphaFoldDB" id="A0A5R8PBB4"/>
<protein>
    <submittedName>
        <fullName evidence="2">Type II toxin-antitoxin system death-on-curing family toxin</fullName>
    </submittedName>
</protein>
<sequence length="132" mass="14156">MTGEPVYYLTVADLHAIAEISVDRQYIVRDHGLLASAAARPQATVFGADAYPTLWEKAAALVQSLARNHPLVDGNKRIAVTAGLTFLELNGVDITGLDEDLAYDLMISIASGETDEVPEIADRLTKALGLHP</sequence>
<comment type="caution">
    <text evidence="2">The sequence shown here is derived from an EMBL/GenBank/DDBJ whole genome shotgun (WGS) entry which is preliminary data.</text>
</comment>
<evidence type="ECO:0000313" key="3">
    <source>
        <dbReference type="Proteomes" id="UP000308349"/>
    </source>
</evidence>
<dbReference type="Pfam" id="PF02661">
    <property type="entry name" value="Fic"/>
    <property type="match status" value="1"/>
</dbReference>
<dbReference type="PANTHER" id="PTHR39426:SF1">
    <property type="entry name" value="HOMOLOGY TO DEATH-ON-CURING PROTEIN OF PHAGE P1"/>
    <property type="match status" value="1"/>
</dbReference>
<proteinExistence type="predicted"/>
<dbReference type="InterPro" id="IPR003812">
    <property type="entry name" value="Fido"/>
</dbReference>
<dbReference type="Proteomes" id="UP000308349">
    <property type="component" value="Unassembled WGS sequence"/>
</dbReference>
<dbReference type="OrthoDB" id="9802752at2"/>
<dbReference type="PROSITE" id="PS51459">
    <property type="entry name" value="FIDO"/>
    <property type="match status" value="1"/>
</dbReference>
<evidence type="ECO:0000313" key="2">
    <source>
        <dbReference type="EMBL" id="TLG07836.1"/>
    </source>
</evidence>
<gene>
    <name evidence="2" type="ORF">FEK35_17805</name>
</gene>
<dbReference type="NCBIfam" id="TIGR01550">
    <property type="entry name" value="DOC_P1"/>
    <property type="match status" value="1"/>
</dbReference>
<dbReference type="RefSeq" id="WP_138457110.1">
    <property type="nucleotide sequence ID" value="NZ_VBUU01000018.1"/>
</dbReference>
<feature type="domain" description="Fido" evidence="1">
    <location>
        <begin position="6"/>
        <end position="126"/>
    </location>
</feature>
<name>A0A5R8PBB4_9NOCA</name>
<dbReference type="EMBL" id="VBUU01000018">
    <property type="protein sequence ID" value="TLG07836.1"/>
    <property type="molecule type" value="Genomic_DNA"/>
</dbReference>
<dbReference type="InterPro" id="IPR006440">
    <property type="entry name" value="Doc"/>
</dbReference>
<reference evidence="2 3" key="1">
    <citation type="submission" date="2019-05" db="EMBL/GenBank/DDBJ databases">
        <title>Genomes sequences of two Nocardia cyriacigeorgica environmental isolates, type strains Nocardia asteroides ATCC 19247 and Nocardia cyriacigeorgica DSM 44484.</title>
        <authorList>
            <person name="Vautrin F."/>
            <person name="Bergeron E."/>
            <person name="Dubost A."/>
            <person name="Abrouk D."/>
            <person name="Rodriguez Nava V."/>
            <person name="Pujic P."/>
        </authorList>
    </citation>
    <scope>NUCLEOTIDE SEQUENCE [LARGE SCALE GENOMIC DNA]</scope>
    <source>
        <strain evidence="2 3">EML 1456</strain>
    </source>
</reference>
<dbReference type="PANTHER" id="PTHR39426">
    <property type="entry name" value="HOMOLOGY TO DEATH-ON-CURING PROTEIN OF PHAGE P1"/>
    <property type="match status" value="1"/>
</dbReference>
<dbReference type="InterPro" id="IPR053737">
    <property type="entry name" value="Type_II_TA_Toxin"/>
</dbReference>
<evidence type="ECO:0000259" key="1">
    <source>
        <dbReference type="PROSITE" id="PS51459"/>
    </source>
</evidence>
<dbReference type="Gene3D" id="1.20.120.1870">
    <property type="entry name" value="Fic/DOC protein, Fido domain"/>
    <property type="match status" value="1"/>
</dbReference>
<dbReference type="GO" id="GO:0016301">
    <property type="term" value="F:kinase activity"/>
    <property type="evidence" value="ECO:0007669"/>
    <property type="project" value="InterPro"/>
</dbReference>
<organism evidence="2 3">
    <name type="scientific">Nocardia cyriacigeorgica</name>
    <dbReference type="NCBI Taxonomy" id="135487"/>
    <lineage>
        <taxon>Bacteria</taxon>
        <taxon>Bacillati</taxon>
        <taxon>Actinomycetota</taxon>
        <taxon>Actinomycetes</taxon>
        <taxon>Mycobacteriales</taxon>
        <taxon>Nocardiaceae</taxon>
        <taxon>Nocardia</taxon>
    </lineage>
</organism>
<accession>A0A5R8PBB4</accession>